<dbReference type="OrthoDB" id="2678045at2"/>
<proteinExistence type="predicted"/>
<keyword evidence="1" id="KW-0812">Transmembrane</keyword>
<evidence type="ECO:0000313" key="3">
    <source>
        <dbReference type="Proteomes" id="UP000215145"/>
    </source>
</evidence>
<accession>A0A229NX65</accession>
<name>A0A229NX65_9BACL</name>
<comment type="caution">
    <text evidence="2">The sequence shown here is derived from an EMBL/GenBank/DDBJ whole genome shotgun (WGS) entry which is preliminary data.</text>
</comment>
<protein>
    <submittedName>
        <fullName evidence="2">Uncharacterized protein</fullName>
    </submittedName>
</protein>
<reference evidence="2 3" key="1">
    <citation type="submission" date="2017-07" db="EMBL/GenBank/DDBJ databases">
        <title>Paenibacillus herberti R33 genome sequencing and assembly.</title>
        <authorList>
            <person name="Su W."/>
        </authorList>
    </citation>
    <scope>NUCLEOTIDE SEQUENCE [LARGE SCALE GENOMIC DNA]</scope>
    <source>
        <strain evidence="2 3">R33</strain>
    </source>
</reference>
<keyword evidence="3" id="KW-1185">Reference proteome</keyword>
<evidence type="ECO:0000313" key="2">
    <source>
        <dbReference type="EMBL" id="OXM14523.1"/>
    </source>
</evidence>
<dbReference type="EMBL" id="NMUQ01000002">
    <property type="protein sequence ID" value="OXM14523.1"/>
    <property type="molecule type" value="Genomic_DNA"/>
</dbReference>
<feature type="transmembrane region" description="Helical" evidence="1">
    <location>
        <begin position="136"/>
        <end position="155"/>
    </location>
</feature>
<organism evidence="2 3">
    <name type="scientific">Paenibacillus herberti</name>
    <dbReference type="NCBI Taxonomy" id="1619309"/>
    <lineage>
        <taxon>Bacteria</taxon>
        <taxon>Bacillati</taxon>
        <taxon>Bacillota</taxon>
        <taxon>Bacilli</taxon>
        <taxon>Bacillales</taxon>
        <taxon>Paenibacillaceae</taxon>
        <taxon>Paenibacillus</taxon>
    </lineage>
</organism>
<dbReference type="AlphaFoldDB" id="A0A229NX65"/>
<feature type="transmembrane region" description="Helical" evidence="1">
    <location>
        <begin position="112"/>
        <end position="130"/>
    </location>
</feature>
<gene>
    <name evidence="2" type="ORF">CGZ75_16440</name>
</gene>
<keyword evidence="1" id="KW-0472">Membrane</keyword>
<evidence type="ECO:0000256" key="1">
    <source>
        <dbReference type="SAM" id="Phobius"/>
    </source>
</evidence>
<dbReference type="RefSeq" id="WP_089525343.1">
    <property type="nucleotide sequence ID" value="NZ_NMUQ01000002.1"/>
</dbReference>
<dbReference type="Proteomes" id="UP000215145">
    <property type="component" value="Unassembled WGS sequence"/>
</dbReference>
<feature type="transmembrane region" description="Helical" evidence="1">
    <location>
        <begin position="28"/>
        <end position="46"/>
    </location>
</feature>
<feature type="transmembrane region" description="Helical" evidence="1">
    <location>
        <begin position="52"/>
        <end position="74"/>
    </location>
</feature>
<sequence length="180" mass="21138">MFQPLSEQKEATIYQYRLVRKIPFTAGFIRYYYSSGVLLAISLLIADPLPAVISLVTGVFLIPFLHAVVIRMALLRRRSLESISSRWQWRRDLPFPGYMPVLPIELSVFQRLQLHTLWIGICSIAALYPWTEITFLIGYLIIHLWLQAPLVYALIRLHNEKRDGVLKLPFEEPFFSYYHR</sequence>
<keyword evidence="1" id="KW-1133">Transmembrane helix</keyword>